<gene>
    <name evidence="1" type="ORF">ALQ49_05083</name>
</gene>
<reference evidence="1 2" key="1">
    <citation type="submission" date="2018-08" db="EMBL/GenBank/DDBJ databases">
        <title>Recombination of ecologically and evolutionarily significant loci maintains genetic cohesion in the Pseudomonas syringae species complex.</title>
        <authorList>
            <person name="Dillon M."/>
            <person name="Thakur S."/>
            <person name="Almeida R.N.D."/>
            <person name="Weir B.S."/>
            <person name="Guttman D.S."/>
        </authorList>
    </citation>
    <scope>NUCLEOTIDE SEQUENCE [LARGE SCALE GENOMIC DNA]</scope>
    <source>
        <strain evidence="1 2">1089_5</strain>
    </source>
</reference>
<evidence type="ECO:0000313" key="1">
    <source>
        <dbReference type="EMBL" id="RMO02600.1"/>
    </source>
</evidence>
<name>A0A0P9IS34_9PSED</name>
<evidence type="ECO:0000313" key="2">
    <source>
        <dbReference type="Proteomes" id="UP000278062"/>
    </source>
</evidence>
<accession>A0A0P9IS34</accession>
<dbReference type="AlphaFoldDB" id="A0A0P9IS34"/>
<comment type="caution">
    <text evidence="1">The sequence shown here is derived from an EMBL/GenBank/DDBJ whole genome shotgun (WGS) entry which is preliminary data.</text>
</comment>
<dbReference type="Proteomes" id="UP000278062">
    <property type="component" value="Unassembled WGS sequence"/>
</dbReference>
<proteinExistence type="predicted"/>
<dbReference type="EMBL" id="RBPL01000012">
    <property type="protein sequence ID" value="RMO02600.1"/>
    <property type="molecule type" value="Genomic_DNA"/>
</dbReference>
<sequence length="46" mass="5470">MISMPHFTYIKTGHSRYPHFNNRAFIIIERQSKIAISVRMQSLPDH</sequence>
<organism evidence="1 2">
    <name type="scientific">Pseudomonas syringae pv. apii</name>
    <dbReference type="NCBI Taxonomy" id="81036"/>
    <lineage>
        <taxon>Bacteria</taxon>
        <taxon>Pseudomonadati</taxon>
        <taxon>Pseudomonadota</taxon>
        <taxon>Gammaproteobacteria</taxon>
        <taxon>Pseudomonadales</taxon>
        <taxon>Pseudomonadaceae</taxon>
        <taxon>Pseudomonas</taxon>
    </lineage>
</organism>
<protein>
    <submittedName>
        <fullName evidence="1">Uncharacterized protein</fullName>
    </submittedName>
</protein>